<dbReference type="EMBL" id="LACD01000069">
    <property type="protein sequence ID" value="KJZ33060.1"/>
    <property type="molecule type" value="Genomic_DNA"/>
</dbReference>
<dbReference type="Proteomes" id="UP000033500">
    <property type="component" value="Unassembled WGS sequence"/>
</dbReference>
<proteinExistence type="predicted"/>
<name>A0A0F4SMS4_PSEFL</name>
<accession>A0A0F4SMS4</accession>
<evidence type="ECO:0000313" key="1">
    <source>
        <dbReference type="EMBL" id="KJZ33060.1"/>
    </source>
</evidence>
<dbReference type="RefSeq" id="WP_046049918.1">
    <property type="nucleotide sequence ID" value="NZ_LACD01000069.1"/>
</dbReference>
<evidence type="ECO:0000313" key="2">
    <source>
        <dbReference type="Proteomes" id="UP000033500"/>
    </source>
</evidence>
<reference evidence="1 2" key="1">
    <citation type="submission" date="2015-03" db="EMBL/GenBank/DDBJ databases">
        <title>Comparative genomics of Pseudomonas insights into diversity of traits involved in vanlence and defense.</title>
        <authorList>
            <person name="Qin Y."/>
        </authorList>
    </citation>
    <scope>NUCLEOTIDE SEQUENCE [LARGE SCALE GENOMIC DNA]</scope>
    <source>
        <strain evidence="1 2">C3</strain>
    </source>
</reference>
<organism evidence="1 2">
    <name type="scientific">Pseudomonas fluorescens</name>
    <dbReference type="NCBI Taxonomy" id="294"/>
    <lineage>
        <taxon>Bacteria</taxon>
        <taxon>Pseudomonadati</taxon>
        <taxon>Pseudomonadota</taxon>
        <taxon>Gammaproteobacteria</taxon>
        <taxon>Pseudomonadales</taxon>
        <taxon>Pseudomonadaceae</taxon>
        <taxon>Pseudomonas</taxon>
    </lineage>
</organism>
<dbReference type="PATRIC" id="fig|294.131.peg.5845"/>
<sequence length="120" mass="12084">FTYTVRDADGDQSPTTITIDVINSCISAASDSDVTVYEKALDLNQDGQDLAPGTVTGSLPGNTGETASGTLVGSVTGATGAITYTLVGSATGTYGQILLNPDGSYTYTLTSAPSTTPHAN</sequence>
<feature type="non-terminal residue" evidence="1">
    <location>
        <position position="1"/>
    </location>
</feature>
<evidence type="ECO:0008006" key="3">
    <source>
        <dbReference type="Google" id="ProtNLM"/>
    </source>
</evidence>
<protein>
    <recommendedName>
        <fullName evidence="3">RapA2 cadherin-like domain-containing protein</fullName>
    </recommendedName>
</protein>
<dbReference type="AlphaFoldDB" id="A0A0F4SMS4"/>
<feature type="non-terminal residue" evidence="1">
    <location>
        <position position="120"/>
    </location>
</feature>
<comment type="caution">
    <text evidence="1">The sequence shown here is derived from an EMBL/GenBank/DDBJ whole genome shotgun (WGS) entry which is preliminary data.</text>
</comment>
<gene>
    <name evidence="1" type="ORF">VC34_30380</name>
</gene>